<keyword evidence="3" id="KW-1185">Reference proteome</keyword>
<sequence>MSFGLSQRVVAAEVGRSKTVILHFLNDPEGYGTKKSSGRPKTISPALSRRIRLAVRQETGRSSTQIKAITGADCSPISIRRHLQEKGFRNKKRLQRPRLLQCHKIARLDFARVRQTWDIERWKKIPPEMFSTRHSGGGAIMIWGAFSFNGTMELQVVQGRQTAAGYVEMLQRASLMTEGPRQCGNDWVFQQDNAAVHNARLTKEFFQENNITLLDHPACSPDLNPIENIWGWMAREVYKNGHQFQTVDAIREAIFNTWSNVPTSLLKTLASSMPKRLFEVINKNGGATHY</sequence>
<dbReference type="PANTHER" id="PTHR23022">
    <property type="entry name" value="TRANSPOSABLE ELEMENT-RELATED"/>
    <property type="match status" value="1"/>
</dbReference>
<dbReference type="InterPro" id="IPR052338">
    <property type="entry name" value="Transposase_5"/>
</dbReference>
<accession>A0A3P9PWG7</accession>
<dbReference type="AlphaFoldDB" id="A0A3P9PWG7"/>
<protein>
    <recommendedName>
        <fullName evidence="1">Tc1-like transposase DDE domain-containing protein</fullName>
    </recommendedName>
</protein>
<evidence type="ECO:0000313" key="3">
    <source>
        <dbReference type="Proteomes" id="UP000242638"/>
    </source>
</evidence>
<dbReference type="GO" id="GO:0003676">
    <property type="term" value="F:nucleic acid binding"/>
    <property type="evidence" value="ECO:0007669"/>
    <property type="project" value="InterPro"/>
</dbReference>
<reference evidence="2" key="2">
    <citation type="submission" date="2025-08" db="UniProtKB">
        <authorList>
            <consortium name="Ensembl"/>
        </authorList>
    </citation>
    <scope>IDENTIFICATION</scope>
    <source>
        <strain evidence="2">Guanapo</strain>
    </source>
</reference>
<dbReference type="InterPro" id="IPR038717">
    <property type="entry name" value="Tc1-like_DDE_dom"/>
</dbReference>
<dbReference type="Pfam" id="PF13358">
    <property type="entry name" value="DDE_3"/>
    <property type="match status" value="1"/>
</dbReference>
<proteinExistence type="predicted"/>
<evidence type="ECO:0000259" key="1">
    <source>
        <dbReference type="Pfam" id="PF13358"/>
    </source>
</evidence>
<dbReference type="Ensembl" id="ENSPRET00000026386.1">
    <property type="protein sequence ID" value="ENSPREP00000026124.1"/>
    <property type="gene ID" value="ENSPREG00000017656.1"/>
</dbReference>
<dbReference type="Gene3D" id="1.10.10.60">
    <property type="entry name" value="Homeodomain-like"/>
    <property type="match status" value="1"/>
</dbReference>
<dbReference type="OMA" id="TIGRTHT"/>
<feature type="domain" description="Tc1-like transposase DDE" evidence="1">
    <location>
        <begin position="139"/>
        <end position="250"/>
    </location>
</feature>
<dbReference type="STRING" id="8081.ENSPREP00000026124"/>
<dbReference type="GeneTree" id="ENSGT00940000169433"/>
<organism evidence="2 3">
    <name type="scientific">Poecilia reticulata</name>
    <name type="common">Guppy</name>
    <name type="synonym">Acanthophacelus reticulatus</name>
    <dbReference type="NCBI Taxonomy" id="8081"/>
    <lineage>
        <taxon>Eukaryota</taxon>
        <taxon>Metazoa</taxon>
        <taxon>Chordata</taxon>
        <taxon>Craniata</taxon>
        <taxon>Vertebrata</taxon>
        <taxon>Euteleostomi</taxon>
        <taxon>Actinopterygii</taxon>
        <taxon>Neopterygii</taxon>
        <taxon>Teleostei</taxon>
        <taxon>Neoteleostei</taxon>
        <taxon>Acanthomorphata</taxon>
        <taxon>Ovalentaria</taxon>
        <taxon>Atherinomorphae</taxon>
        <taxon>Cyprinodontiformes</taxon>
        <taxon>Poeciliidae</taxon>
        <taxon>Poeciliinae</taxon>
        <taxon>Poecilia</taxon>
    </lineage>
</organism>
<dbReference type="Proteomes" id="UP000242638">
    <property type="component" value="Unassembled WGS sequence"/>
</dbReference>
<reference evidence="2" key="3">
    <citation type="submission" date="2025-09" db="UniProtKB">
        <authorList>
            <consortium name="Ensembl"/>
        </authorList>
    </citation>
    <scope>IDENTIFICATION</scope>
    <source>
        <strain evidence="2">Guanapo</strain>
    </source>
</reference>
<dbReference type="Gene3D" id="3.30.420.10">
    <property type="entry name" value="Ribonuclease H-like superfamily/Ribonuclease H"/>
    <property type="match status" value="1"/>
</dbReference>
<reference evidence="3" key="1">
    <citation type="submission" date="2013-11" db="EMBL/GenBank/DDBJ databases">
        <title>The genomic landscape of the Guanapo guppy.</title>
        <authorList>
            <person name="Kuenstner A."/>
            <person name="Dreyer C."/>
        </authorList>
    </citation>
    <scope>NUCLEOTIDE SEQUENCE</scope>
    <source>
        <strain evidence="3">Guanapo</strain>
    </source>
</reference>
<name>A0A3P9PWG7_POERE</name>
<evidence type="ECO:0000313" key="2">
    <source>
        <dbReference type="Ensembl" id="ENSPREP00000026124.1"/>
    </source>
</evidence>
<dbReference type="PANTHER" id="PTHR23022:SF134">
    <property type="entry name" value="TRANSPOSABLE ELEMENT TC1 TRANSPOSASE"/>
    <property type="match status" value="1"/>
</dbReference>
<dbReference type="InterPro" id="IPR036397">
    <property type="entry name" value="RNaseH_sf"/>
</dbReference>